<dbReference type="EMBL" id="ML987191">
    <property type="protein sequence ID" value="KAF2252982.1"/>
    <property type="molecule type" value="Genomic_DNA"/>
</dbReference>
<evidence type="ECO:0000256" key="1">
    <source>
        <dbReference type="ARBA" id="ARBA00006336"/>
    </source>
</evidence>
<dbReference type="InterPro" id="IPR000868">
    <property type="entry name" value="Isochorismatase-like_dom"/>
</dbReference>
<dbReference type="PANTHER" id="PTHR11362:SF148">
    <property type="entry name" value="CARBOXYPEPTIDASE Y INHIBITOR"/>
    <property type="match status" value="1"/>
</dbReference>
<dbReference type="CDD" id="cd00866">
    <property type="entry name" value="PEBP_euk"/>
    <property type="match status" value="1"/>
</dbReference>
<dbReference type="InterPro" id="IPR036380">
    <property type="entry name" value="Isochorismatase-like_sf"/>
</dbReference>
<dbReference type="GO" id="GO:0030414">
    <property type="term" value="F:peptidase inhibitor activity"/>
    <property type="evidence" value="ECO:0007669"/>
    <property type="project" value="TreeGrafter"/>
</dbReference>
<accession>A0A6A6IT24</accession>
<dbReference type="OrthoDB" id="167809at2759"/>
<dbReference type="Pfam" id="PF01161">
    <property type="entry name" value="PBP"/>
    <property type="match status" value="1"/>
</dbReference>
<evidence type="ECO:0000313" key="4">
    <source>
        <dbReference type="EMBL" id="KAF2252982.1"/>
    </source>
</evidence>
<feature type="domain" description="Isochorismatase-like" evidence="3">
    <location>
        <begin position="97"/>
        <end position="285"/>
    </location>
</feature>
<name>A0A6A6IT24_9PLEO</name>
<evidence type="ECO:0000256" key="2">
    <source>
        <dbReference type="SAM" id="MobiDB-lite"/>
    </source>
</evidence>
<dbReference type="SUPFAM" id="SSF52499">
    <property type="entry name" value="Isochorismatase-like hydrolases"/>
    <property type="match status" value="1"/>
</dbReference>
<dbReference type="GO" id="GO:0046578">
    <property type="term" value="P:regulation of Ras protein signal transduction"/>
    <property type="evidence" value="ECO:0007669"/>
    <property type="project" value="TreeGrafter"/>
</dbReference>
<dbReference type="RefSeq" id="XP_033687986.1">
    <property type="nucleotide sequence ID" value="XM_033830843.1"/>
</dbReference>
<reference evidence="4" key="1">
    <citation type="journal article" date="2020" name="Stud. Mycol.">
        <title>101 Dothideomycetes genomes: a test case for predicting lifestyles and emergence of pathogens.</title>
        <authorList>
            <person name="Haridas S."/>
            <person name="Albert R."/>
            <person name="Binder M."/>
            <person name="Bloem J."/>
            <person name="Labutti K."/>
            <person name="Salamov A."/>
            <person name="Andreopoulos B."/>
            <person name="Baker S."/>
            <person name="Barry K."/>
            <person name="Bills G."/>
            <person name="Bluhm B."/>
            <person name="Cannon C."/>
            <person name="Castanera R."/>
            <person name="Culley D."/>
            <person name="Daum C."/>
            <person name="Ezra D."/>
            <person name="Gonzalez J."/>
            <person name="Henrissat B."/>
            <person name="Kuo A."/>
            <person name="Liang C."/>
            <person name="Lipzen A."/>
            <person name="Lutzoni F."/>
            <person name="Magnuson J."/>
            <person name="Mondo S."/>
            <person name="Nolan M."/>
            <person name="Ohm R."/>
            <person name="Pangilinan J."/>
            <person name="Park H.-J."/>
            <person name="Ramirez L."/>
            <person name="Alfaro M."/>
            <person name="Sun H."/>
            <person name="Tritt A."/>
            <person name="Yoshinaga Y."/>
            <person name="Zwiers L.-H."/>
            <person name="Turgeon B."/>
            <person name="Goodwin S."/>
            <person name="Spatafora J."/>
            <person name="Crous P."/>
            <person name="Grigoriev I."/>
        </authorList>
    </citation>
    <scope>NUCLEOTIDE SEQUENCE</scope>
    <source>
        <strain evidence="4">CBS 122368</strain>
    </source>
</reference>
<comment type="similarity">
    <text evidence="1">Belongs to the isochorismatase family.</text>
</comment>
<dbReference type="PANTHER" id="PTHR11362">
    <property type="entry name" value="PHOSPHATIDYLETHANOLAMINE-BINDING PROTEIN"/>
    <property type="match status" value="1"/>
</dbReference>
<dbReference type="CDD" id="cd00431">
    <property type="entry name" value="cysteine_hydrolases"/>
    <property type="match status" value="1"/>
</dbReference>
<organism evidence="4 5">
    <name type="scientific">Trematosphaeria pertusa</name>
    <dbReference type="NCBI Taxonomy" id="390896"/>
    <lineage>
        <taxon>Eukaryota</taxon>
        <taxon>Fungi</taxon>
        <taxon>Dikarya</taxon>
        <taxon>Ascomycota</taxon>
        <taxon>Pezizomycotina</taxon>
        <taxon>Dothideomycetes</taxon>
        <taxon>Pleosporomycetidae</taxon>
        <taxon>Pleosporales</taxon>
        <taxon>Massarineae</taxon>
        <taxon>Trematosphaeriaceae</taxon>
        <taxon>Trematosphaeria</taxon>
    </lineage>
</organism>
<dbReference type="InterPro" id="IPR035810">
    <property type="entry name" value="PEBP_euk"/>
</dbReference>
<dbReference type="Pfam" id="PF00857">
    <property type="entry name" value="Isochorismatase"/>
    <property type="match status" value="1"/>
</dbReference>
<dbReference type="Gene3D" id="3.40.50.850">
    <property type="entry name" value="Isochorismatase-like"/>
    <property type="match status" value="1"/>
</dbReference>
<sequence>MWTAVFATAQSDGSSSLFRHRNAVDSLAGAPDRADKTTIGNILYRAQIPFGGGDDQWLYLPATKKFDLSRGSARRMVIECDEQIRNHTGFIINPETSVLVIVDMQNYFLHPIYRDHAAGLAAVDPILKVVCRCRKESIQIAWLSWGITDHHLQSHGSSRAKRIQQAAWDGTQGGCLFKRTWNAELYEPLKAAAQLGDLFFDKTRMSGLWSTAEPLHEYLRTTLKKTLLFAGVNTDQCVFGTISDAYSWGWDCVMLSDCTGTMTDLNAQALSEYNVATNMGFVATSNDFSSAALALKKAEIIPTGTSLLLSHQTPISRANMTAVVDDFLPSLTLSVDWSKKSADLGNTVKPKHVQNQPSITLHDDTSPETLASTNMTYVITLTDPDAPSRDNPEWSEMCHWIAANVSVSQKTVSILPVPFFETAEYERSSSPDDVVEYKPPGPPPKTGKHRYVFLVFAPKNGTTEPLYLSKPKDRQHWGTGEEGGGVRDWAKENELVPVAANFIYSQNKKQ</sequence>
<evidence type="ECO:0000313" key="5">
    <source>
        <dbReference type="Proteomes" id="UP000800094"/>
    </source>
</evidence>
<dbReference type="Proteomes" id="UP000800094">
    <property type="component" value="Unassembled WGS sequence"/>
</dbReference>
<dbReference type="SUPFAM" id="SSF49777">
    <property type="entry name" value="PEBP-like"/>
    <property type="match status" value="1"/>
</dbReference>
<gene>
    <name evidence="4" type="ORF">BU26DRAFT_528324</name>
</gene>
<dbReference type="InterPro" id="IPR008914">
    <property type="entry name" value="PEBP"/>
</dbReference>
<feature type="region of interest" description="Disordered" evidence="2">
    <location>
        <begin position="469"/>
        <end position="488"/>
    </location>
</feature>
<dbReference type="GO" id="GO:0005543">
    <property type="term" value="F:phospholipid binding"/>
    <property type="evidence" value="ECO:0007669"/>
    <property type="project" value="TreeGrafter"/>
</dbReference>
<evidence type="ECO:0000259" key="3">
    <source>
        <dbReference type="Pfam" id="PF00857"/>
    </source>
</evidence>
<dbReference type="InterPro" id="IPR036610">
    <property type="entry name" value="PEBP-like_sf"/>
</dbReference>
<dbReference type="GeneID" id="54584173"/>
<protein>
    <submittedName>
        <fullName evidence="4">PEBP-like protein</fullName>
    </submittedName>
</protein>
<keyword evidence="5" id="KW-1185">Reference proteome</keyword>
<dbReference type="AlphaFoldDB" id="A0A6A6IT24"/>
<dbReference type="GO" id="GO:0030162">
    <property type="term" value="P:regulation of proteolysis"/>
    <property type="evidence" value="ECO:0007669"/>
    <property type="project" value="TreeGrafter"/>
</dbReference>
<proteinExistence type="inferred from homology"/>
<dbReference type="Gene3D" id="3.90.280.10">
    <property type="entry name" value="PEBP-like"/>
    <property type="match status" value="1"/>
</dbReference>